<dbReference type="EMBL" id="KE124788">
    <property type="protein sequence ID" value="EPB79811.1"/>
    <property type="molecule type" value="Genomic_DNA"/>
</dbReference>
<dbReference type="Pfam" id="PF00059">
    <property type="entry name" value="Lectin_C"/>
    <property type="match status" value="1"/>
</dbReference>
<keyword evidence="3" id="KW-1185">Reference proteome</keyword>
<name>A0A0D6MAV6_9BILA</name>
<dbReference type="PROSITE" id="PS50041">
    <property type="entry name" value="C_TYPE_LECTIN_2"/>
    <property type="match status" value="1"/>
</dbReference>
<dbReference type="CDD" id="cd00037">
    <property type="entry name" value="CLECT"/>
    <property type="match status" value="1"/>
</dbReference>
<evidence type="ECO:0000313" key="3">
    <source>
        <dbReference type="Proteomes" id="UP000054495"/>
    </source>
</evidence>
<evidence type="ECO:0000313" key="2">
    <source>
        <dbReference type="EMBL" id="EPB79811.1"/>
    </source>
</evidence>
<dbReference type="Proteomes" id="UP000054495">
    <property type="component" value="Unassembled WGS sequence"/>
</dbReference>
<accession>A0A0D6MAV6</accession>
<dbReference type="SMART" id="SM00034">
    <property type="entry name" value="CLECT"/>
    <property type="match status" value="1"/>
</dbReference>
<organism evidence="2 3">
    <name type="scientific">Ancylostoma ceylanicum</name>
    <dbReference type="NCBI Taxonomy" id="53326"/>
    <lineage>
        <taxon>Eukaryota</taxon>
        <taxon>Metazoa</taxon>
        <taxon>Ecdysozoa</taxon>
        <taxon>Nematoda</taxon>
        <taxon>Chromadorea</taxon>
        <taxon>Rhabditida</taxon>
        <taxon>Rhabditina</taxon>
        <taxon>Rhabditomorpha</taxon>
        <taxon>Strongyloidea</taxon>
        <taxon>Ancylostomatidae</taxon>
        <taxon>Ancylostomatinae</taxon>
        <taxon>Ancylostoma</taxon>
    </lineage>
</organism>
<dbReference type="AlphaFoldDB" id="A0A0D6MAV6"/>
<protein>
    <submittedName>
        <fullName evidence="2">Lectin C-type domain protein</fullName>
    </submittedName>
</protein>
<dbReference type="InterPro" id="IPR016186">
    <property type="entry name" value="C-type_lectin-like/link_sf"/>
</dbReference>
<sequence>MTEDMENASFSRKLMRIGEHPVRQTSIPNCTLETGKKCLKIGNVKMKHACRRLRGTNAHLVYVNNEDKQQIIEEYGKGKYASFQWLPPVTYHIGLSYNQSLKTYLWEGGAINAFYSNWDDSYPDLSKGECVRSEAGKDGTLRWRNEECASVKASTKSKQIIHSLNMKGHWSNVFLWLTGLVQNFFSEVIGTMTPNHA</sequence>
<evidence type="ECO:0000259" key="1">
    <source>
        <dbReference type="PROSITE" id="PS50041"/>
    </source>
</evidence>
<dbReference type="Gene3D" id="3.10.100.10">
    <property type="entry name" value="Mannose-Binding Protein A, subunit A"/>
    <property type="match status" value="1"/>
</dbReference>
<dbReference type="SUPFAM" id="SSF56436">
    <property type="entry name" value="C-type lectin-like"/>
    <property type="match status" value="1"/>
</dbReference>
<dbReference type="InterPro" id="IPR001304">
    <property type="entry name" value="C-type_lectin-like"/>
</dbReference>
<reference evidence="2 3" key="1">
    <citation type="submission" date="2013-05" db="EMBL/GenBank/DDBJ databases">
        <title>Draft genome of the parasitic nematode Anyclostoma ceylanicum.</title>
        <authorList>
            <person name="Mitreva M."/>
        </authorList>
    </citation>
    <scope>NUCLEOTIDE SEQUENCE [LARGE SCALE GENOMIC DNA]</scope>
</reference>
<proteinExistence type="predicted"/>
<feature type="domain" description="C-type lectin" evidence="1">
    <location>
        <begin position="34"/>
        <end position="148"/>
    </location>
</feature>
<gene>
    <name evidence="2" type="ORF">ANCCEY_01022</name>
</gene>
<dbReference type="InterPro" id="IPR016187">
    <property type="entry name" value="CTDL_fold"/>
</dbReference>